<dbReference type="GO" id="GO:0030655">
    <property type="term" value="P:beta-lactam antibiotic catabolic process"/>
    <property type="evidence" value="ECO:0007669"/>
    <property type="project" value="InterPro"/>
</dbReference>
<feature type="compositionally biased region" description="Acidic residues" evidence="1">
    <location>
        <begin position="54"/>
        <end position="65"/>
    </location>
</feature>
<dbReference type="InterPro" id="IPR012338">
    <property type="entry name" value="Beta-lactam/transpept-like"/>
</dbReference>
<feature type="region of interest" description="Disordered" evidence="1">
    <location>
        <begin position="45"/>
        <end position="71"/>
    </location>
</feature>
<dbReference type="Proteomes" id="UP000305165">
    <property type="component" value="Unassembled WGS sequence"/>
</dbReference>
<sequence>MRRKRKKVFSVKDWFRLPYLLGLLALILVGSILWLGQQVASPSDQTIKTSTDQAETDSDGEEDTSQTEPTVRPVYKSLADRELALQEDLAYMDSLYLYYDYVHLSLEETVQAFLAEQGLDSSQVAFTYKNLQTNEVFSMNDTQPMTAGSTYKLPLNMLVVDAIEKGGVSETEAYDITSTPYEYKPEHDAYVANYNGKMTIADMQYGSIVVSENTPAYALSERIGGMVAAYGMFGRYGQSKNPDIPTFSLEGNKTTSSYYSQVLDYLYNHRNKYADLLLYLDLAFPGEWYEEYVHGVTVYQKPGYVREALNIDAIVMEETPYSIALYTANFGGASEDDLEIDGFGYNQVVALAYVINQWHRINMNPAKKAMVGHYPI</sequence>
<reference evidence="3 4" key="1">
    <citation type="submission" date="2019-04" db="EMBL/GenBank/DDBJ databases">
        <title>Genome analysis of Streptococcus suis strain WUSS424.</title>
        <authorList>
            <person name="Chen H."/>
            <person name="Gao X."/>
            <person name="Wu Z."/>
        </authorList>
    </citation>
    <scope>NUCLEOTIDE SEQUENCE [LARGE SCALE GENOMIC DNA]</scope>
    <source>
        <strain evidence="3 4">WUSS424</strain>
    </source>
</reference>
<proteinExistence type="predicted"/>
<dbReference type="GO" id="GO:0008800">
    <property type="term" value="F:beta-lactamase activity"/>
    <property type="evidence" value="ECO:0007669"/>
    <property type="project" value="InterPro"/>
</dbReference>
<dbReference type="AlphaFoldDB" id="A0A4T2GLA2"/>
<dbReference type="Gene3D" id="3.40.710.10">
    <property type="entry name" value="DD-peptidase/beta-lactamase superfamily"/>
    <property type="match status" value="1"/>
</dbReference>
<dbReference type="EMBL" id="SSXO01000003">
    <property type="protein sequence ID" value="TIH99828.1"/>
    <property type="molecule type" value="Genomic_DNA"/>
</dbReference>
<evidence type="ECO:0000313" key="3">
    <source>
        <dbReference type="EMBL" id="TIH99828.1"/>
    </source>
</evidence>
<dbReference type="PANTHER" id="PTHR35333">
    <property type="entry name" value="BETA-LACTAMASE"/>
    <property type="match status" value="1"/>
</dbReference>
<dbReference type="GO" id="GO:0046677">
    <property type="term" value="P:response to antibiotic"/>
    <property type="evidence" value="ECO:0007669"/>
    <property type="project" value="InterPro"/>
</dbReference>
<protein>
    <submittedName>
        <fullName evidence="3">Serine hydrolase</fullName>
    </submittedName>
</protein>
<feature type="domain" description="Beta-lactamase class A catalytic" evidence="2">
    <location>
        <begin position="126"/>
        <end position="327"/>
    </location>
</feature>
<comment type="caution">
    <text evidence="3">The sequence shown here is derived from an EMBL/GenBank/DDBJ whole genome shotgun (WGS) entry which is preliminary data.</text>
</comment>
<dbReference type="OrthoDB" id="1642139at2"/>
<dbReference type="InterPro" id="IPR000871">
    <property type="entry name" value="Beta-lactam_class-A"/>
</dbReference>
<evidence type="ECO:0000259" key="2">
    <source>
        <dbReference type="Pfam" id="PF13354"/>
    </source>
</evidence>
<organism evidence="3 4">
    <name type="scientific">Streptococcus suis</name>
    <dbReference type="NCBI Taxonomy" id="1307"/>
    <lineage>
        <taxon>Bacteria</taxon>
        <taxon>Bacillati</taxon>
        <taxon>Bacillota</taxon>
        <taxon>Bacilli</taxon>
        <taxon>Lactobacillales</taxon>
        <taxon>Streptococcaceae</taxon>
        <taxon>Streptococcus</taxon>
    </lineage>
</organism>
<dbReference type="SUPFAM" id="SSF56601">
    <property type="entry name" value="beta-lactamase/transpeptidase-like"/>
    <property type="match status" value="1"/>
</dbReference>
<dbReference type="InterPro" id="IPR045155">
    <property type="entry name" value="Beta-lactam_cat"/>
</dbReference>
<name>A0A4T2GLA2_STRSU</name>
<dbReference type="Pfam" id="PF13354">
    <property type="entry name" value="Beta-lactamase2"/>
    <property type="match status" value="1"/>
</dbReference>
<evidence type="ECO:0000313" key="4">
    <source>
        <dbReference type="Proteomes" id="UP000305165"/>
    </source>
</evidence>
<gene>
    <name evidence="3" type="ORF">FAJ39_06415</name>
</gene>
<keyword evidence="3" id="KW-0378">Hydrolase</keyword>
<dbReference type="PANTHER" id="PTHR35333:SF3">
    <property type="entry name" value="BETA-LACTAMASE-TYPE TRANSPEPTIDASE FOLD CONTAINING PROTEIN"/>
    <property type="match status" value="1"/>
</dbReference>
<accession>A0A4T2GLA2</accession>
<evidence type="ECO:0000256" key="1">
    <source>
        <dbReference type="SAM" id="MobiDB-lite"/>
    </source>
</evidence>